<protein>
    <submittedName>
        <fullName evidence="2">Uncharacterized protein</fullName>
    </submittedName>
</protein>
<dbReference type="EMBL" id="MZ443774">
    <property type="protein sequence ID" value="QZE57128.1"/>
    <property type="molecule type" value="Genomic_DNA"/>
</dbReference>
<keyword evidence="3" id="KW-1185">Reference proteome</keyword>
<proteinExistence type="predicted"/>
<evidence type="ECO:0000256" key="1">
    <source>
        <dbReference type="SAM" id="MobiDB-lite"/>
    </source>
</evidence>
<evidence type="ECO:0000313" key="2">
    <source>
        <dbReference type="EMBL" id="QZE57128.1"/>
    </source>
</evidence>
<accession>A0AAE7XMW5</accession>
<feature type="region of interest" description="Disordered" evidence="1">
    <location>
        <begin position="124"/>
        <end position="152"/>
    </location>
</feature>
<reference evidence="2 3" key="1">
    <citation type="submission" date="2021-06" db="EMBL/GenBank/DDBJ databases">
        <title>Complete genome sequence of Erwinia phage pEa_SNUABM_32.</title>
        <authorList>
            <person name="Kim S.G."/>
            <person name="Park S.C."/>
        </authorList>
    </citation>
    <scope>NUCLEOTIDE SEQUENCE [LARGE SCALE GENOMIC DNA]</scope>
</reference>
<organism evidence="2 3">
    <name type="scientific">Erwinia phage pEa_SNUABM_32</name>
    <dbReference type="NCBI Taxonomy" id="2869555"/>
    <lineage>
        <taxon>Viruses</taxon>
        <taxon>Duplodnaviria</taxon>
        <taxon>Heunggongvirae</taxon>
        <taxon>Uroviricota</taxon>
        <taxon>Caudoviricetes</taxon>
        <taxon>Alexandravirus</taxon>
        <taxon>Alexandravirus SNUABM32</taxon>
    </lineage>
</organism>
<dbReference type="Proteomes" id="UP000827788">
    <property type="component" value="Segment"/>
</dbReference>
<name>A0AAE7XMW5_9CAUD</name>
<sequence>MSLIKIQGVASTSAPSKAQKDAAVYMFGSKGHSIVAVLDKFSRAKELRTAHLDGLLKLMKDGEDDDIIKFTASALGKRTITAARAFAVAKTLTSSIKALKLIRVPVKWVEGHSDLAAARAQETKEIRARRTAGNKPEKPIKLDNPGAPESTTVDNKVIDAKKGSATPATDDLSVIDRVVKNPSIKNTSIIIRRVFKGHETTSSLMFRKGVGTQSTLLGLGSHGNGHETGAGLLMAAFKATGIKPKWYLADAGDAAFDLGSAANVTKVFKWLSARKPGETFAATAKLPKSGKVPEGATRVVRDHIGKPERVSKEKLASSTFDFVGVKSAAGGALKLQFKQPKNDHEWSLTIRRNKDSITSDHDGSSGYQTAESFLQRGVVAVGGSVVNEHQQPNSAIFQFANEDQAKAFMSWVKKQKAQTINFKTEPKITVTKAASYTPSGKTDVSLVDEMAEVPARKIAAKPLQAREEYFNALRNILQSNLPKSDVSATSDGVVVAKGTKMYTIRLDDKAWTIQTGATGKQKKIGATFDIVDLLGMIDKSILRPKA</sequence>
<gene>
    <name evidence="2" type="ORF">pEaSNUABM32_00255</name>
</gene>
<evidence type="ECO:0000313" key="3">
    <source>
        <dbReference type="Proteomes" id="UP000827788"/>
    </source>
</evidence>